<evidence type="ECO:0000313" key="2">
    <source>
        <dbReference type="Proteomes" id="UP001633002"/>
    </source>
</evidence>
<evidence type="ECO:0000313" key="1">
    <source>
        <dbReference type="EMBL" id="KAL3691355.1"/>
    </source>
</evidence>
<dbReference type="AlphaFoldDB" id="A0ABD3HMM2"/>
<dbReference type="SUPFAM" id="SSF82199">
    <property type="entry name" value="SET domain"/>
    <property type="match status" value="1"/>
</dbReference>
<name>A0ABD3HMM2_9MARC</name>
<accession>A0ABD3HMM2</accession>
<dbReference type="EMBL" id="JBJQOH010000003">
    <property type="protein sequence ID" value="KAL3691355.1"/>
    <property type="molecule type" value="Genomic_DNA"/>
</dbReference>
<keyword evidence="2" id="KW-1185">Reference proteome</keyword>
<dbReference type="Gene3D" id="2.170.270.10">
    <property type="entry name" value="SET domain"/>
    <property type="match status" value="1"/>
</dbReference>
<dbReference type="PANTHER" id="PTHR46450:SF24">
    <property type="entry name" value="HISTONE-LYSINE N-METHYLTRANSFERASE SUVR4"/>
    <property type="match status" value="1"/>
</dbReference>
<proteinExistence type="predicted"/>
<protein>
    <submittedName>
        <fullName evidence="1">Uncharacterized protein</fullName>
    </submittedName>
</protein>
<dbReference type="InterPro" id="IPR046341">
    <property type="entry name" value="SET_dom_sf"/>
</dbReference>
<gene>
    <name evidence="1" type="ORF">R1sor_005006</name>
</gene>
<organism evidence="1 2">
    <name type="scientific">Riccia sorocarpa</name>
    <dbReference type="NCBI Taxonomy" id="122646"/>
    <lineage>
        <taxon>Eukaryota</taxon>
        <taxon>Viridiplantae</taxon>
        <taxon>Streptophyta</taxon>
        <taxon>Embryophyta</taxon>
        <taxon>Marchantiophyta</taxon>
        <taxon>Marchantiopsida</taxon>
        <taxon>Marchantiidae</taxon>
        <taxon>Marchantiales</taxon>
        <taxon>Ricciaceae</taxon>
        <taxon>Riccia</taxon>
    </lineage>
</organism>
<sequence>MMKLCALMPRFFGNATRFIKHMFQENVASRHKASSSFKPFSEHLYVGEILTNMEQDERNNNVKAEPTVTHTYPILLDGDWCSDKGLKDEEALCLDATFFGNAARFIKHMFPENVASMHKASSSFKPFSKHRKFLKVLALGDELSALGEDVSPLGEDVSPPGEDGSAVGKDVSPLGKELSSVDLGFTFLPSPRSSSLVGEPAEALVGLRREEALGLFDAISVVVLSTGML</sequence>
<dbReference type="PANTHER" id="PTHR46450">
    <property type="entry name" value="INACTIVE HISTONE-LYSINE N-METHYLTRANSFERASE SUVR1-RELATED"/>
    <property type="match status" value="1"/>
</dbReference>
<reference evidence="1 2" key="1">
    <citation type="submission" date="2024-09" db="EMBL/GenBank/DDBJ databases">
        <title>Chromosome-scale assembly of Riccia sorocarpa.</title>
        <authorList>
            <person name="Paukszto L."/>
        </authorList>
    </citation>
    <scope>NUCLEOTIDE SEQUENCE [LARGE SCALE GENOMIC DNA]</scope>
    <source>
        <strain evidence="1">LP-2024</strain>
        <tissue evidence="1">Aerial parts of the thallus</tissue>
    </source>
</reference>
<dbReference type="Proteomes" id="UP001633002">
    <property type="component" value="Unassembled WGS sequence"/>
</dbReference>
<comment type="caution">
    <text evidence="1">The sequence shown here is derived from an EMBL/GenBank/DDBJ whole genome shotgun (WGS) entry which is preliminary data.</text>
</comment>